<dbReference type="Gene3D" id="3.40.50.2000">
    <property type="entry name" value="Glycogen Phosphorylase B"/>
    <property type="match status" value="2"/>
</dbReference>
<organism evidence="3 4">
    <name type="scientific">Kribbella albertanoniae</name>
    <dbReference type="NCBI Taxonomy" id="1266829"/>
    <lineage>
        <taxon>Bacteria</taxon>
        <taxon>Bacillati</taxon>
        <taxon>Actinomycetota</taxon>
        <taxon>Actinomycetes</taxon>
        <taxon>Propionibacteriales</taxon>
        <taxon>Kribbellaceae</taxon>
        <taxon>Kribbella</taxon>
    </lineage>
</organism>
<keyword evidence="4" id="KW-1185">Reference proteome</keyword>
<evidence type="ECO:0000259" key="2">
    <source>
        <dbReference type="Pfam" id="PF00534"/>
    </source>
</evidence>
<gene>
    <name evidence="3" type="ORF">E1261_39690</name>
</gene>
<comment type="caution">
    <text evidence="3">The sequence shown here is derived from an EMBL/GenBank/DDBJ whole genome shotgun (WGS) entry which is preliminary data.</text>
</comment>
<accession>A0A4R4P5H3</accession>
<evidence type="ECO:0000313" key="4">
    <source>
        <dbReference type="Proteomes" id="UP000295075"/>
    </source>
</evidence>
<evidence type="ECO:0000313" key="3">
    <source>
        <dbReference type="EMBL" id="TDC16020.1"/>
    </source>
</evidence>
<dbReference type="CDD" id="cd03801">
    <property type="entry name" value="GT4_PimA-like"/>
    <property type="match status" value="1"/>
</dbReference>
<name>A0A4R4P5H3_9ACTN</name>
<sequence length="395" mass="42821">MTSRPKVLISAYACRPQGGSEPGAGWAWAKAAARDHDVWLLTRAKFAHEIAEELAIRPVPGLTVVPLELPRWVLKLRRRPADVYWYYPLWQRLAARTAAELHAEHSYDVIHHLTFAVDWMAAGVVRPSSAKVIWGPVGGSTTAPLSMAHWLGPRGVVGELVRRVYTGIRRHLTGRKAARTADLMVAQNNDVAATFRPYAREIVVQPNVAISRFTASGPYEPFGPPGVKTALFVGRLIPWKGVLLAISALARPEAANWVLRIIGDGPDWERAERLALQLGVRDRVEFTGQLPRESVLAAMFRADAVLAPALREAAGWAVTEALASGCPVVCLDRGGPSVIVGPGEGAVVPWQGDVVGGLAKGLASLDGRITPVDRWGPDRLPDLLANWYAGAHVSH</sequence>
<keyword evidence="1 3" id="KW-0808">Transferase</keyword>
<dbReference type="RefSeq" id="WP_132414911.1">
    <property type="nucleotide sequence ID" value="NZ_SMKA01000324.1"/>
</dbReference>
<dbReference type="EMBL" id="SMKA01000324">
    <property type="protein sequence ID" value="TDC16020.1"/>
    <property type="molecule type" value="Genomic_DNA"/>
</dbReference>
<dbReference type="PANTHER" id="PTHR12526:SF635">
    <property type="entry name" value="GLYCOSYL TRANSFERASE GROUP 1"/>
    <property type="match status" value="1"/>
</dbReference>
<reference evidence="3 4" key="1">
    <citation type="submission" date="2019-03" db="EMBL/GenBank/DDBJ databases">
        <title>Draft genome sequences of novel Actinobacteria.</title>
        <authorList>
            <person name="Sahin N."/>
            <person name="Ay H."/>
            <person name="Saygin H."/>
        </authorList>
    </citation>
    <scope>NUCLEOTIDE SEQUENCE [LARGE SCALE GENOMIC DNA]</scope>
    <source>
        <strain evidence="3 4">JCM 30547</strain>
    </source>
</reference>
<proteinExistence type="predicted"/>
<dbReference type="GO" id="GO:0016757">
    <property type="term" value="F:glycosyltransferase activity"/>
    <property type="evidence" value="ECO:0007669"/>
    <property type="project" value="InterPro"/>
</dbReference>
<dbReference type="SUPFAM" id="SSF53756">
    <property type="entry name" value="UDP-Glycosyltransferase/glycogen phosphorylase"/>
    <property type="match status" value="1"/>
</dbReference>
<dbReference type="PANTHER" id="PTHR12526">
    <property type="entry name" value="GLYCOSYLTRANSFERASE"/>
    <property type="match status" value="1"/>
</dbReference>
<feature type="domain" description="Glycosyl transferase family 1" evidence="2">
    <location>
        <begin position="227"/>
        <end position="349"/>
    </location>
</feature>
<dbReference type="InterPro" id="IPR001296">
    <property type="entry name" value="Glyco_trans_1"/>
</dbReference>
<protein>
    <submittedName>
        <fullName evidence="3">Glycosyltransferase</fullName>
    </submittedName>
</protein>
<dbReference type="OrthoDB" id="5242526at2"/>
<dbReference type="Pfam" id="PF00534">
    <property type="entry name" value="Glycos_transf_1"/>
    <property type="match status" value="1"/>
</dbReference>
<dbReference type="Proteomes" id="UP000295075">
    <property type="component" value="Unassembled WGS sequence"/>
</dbReference>
<dbReference type="AlphaFoldDB" id="A0A4R4P5H3"/>
<evidence type="ECO:0000256" key="1">
    <source>
        <dbReference type="ARBA" id="ARBA00022679"/>
    </source>
</evidence>